<accession>A0AAE0YAW3</accession>
<dbReference type="EMBL" id="JAWDGP010006640">
    <property type="protein sequence ID" value="KAK3737583.1"/>
    <property type="molecule type" value="Genomic_DNA"/>
</dbReference>
<keyword evidence="2" id="KW-1185">Reference proteome</keyword>
<evidence type="ECO:0000313" key="1">
    <source>
        <dbReference type="EMBL" id="KAK3737583.1"/>
    </source>
</evidence>
<dbReference type="PANTHER" id="PTHR34487:SF1">
    <property type="entry name" value="ACYL-ACP THIOESTERASE"/>
    <property type="match status" value="1"/>
</dbReference>
<protein>
    <submittedName>
        <fullName evidence="1">Uncharacterized protein</fullName>
    </submittedName>
</protein>
<reference evidence="1" key="1">
    <citation type="journal article" date="2023" name="G3 (Bethesda)">
        <title>A reference genome for the long-term kleptoplast-retaining sea slug Elysia crispata morphotype clarki.</title>
        <authorList>
            <person name="Eastman K.E."/>
            <person name="Pendleton A.L."/>
            <person name="Shaikh M.A."/>
            <person name="Suttiyut T."/>
            <person name="Ogas R."/>
            <person name="Tomko P."/>
            <person name="Gavelis G."/>
            <person name="Widhalm J.R."/>
            <person name="Wisecaver J.H."/>
        </authorList>
    </citation>
    <scope>NUCLEOTIDE SEQUENCE</scope>
    <source>
        <strain evidence="1">ECLA1</strain>
    </source>
</reference>
<comment type="caution">
    <text evidence="1">The sequence shown here is derived from an EMBL/GenBank/DDBJ whole genome shotgun (WGS) entry which is preliminary data.</text>
</comment>
<evidence type="ECO:0000313" key="2">
    <source>
        <dbReference type="Proteomes" id="UP001283361"/>
    </source>
</evidence>
<dbReference type="InterPro" id="IPR029069">
    <property type="entry name" value="HotDog_dom_sf"/>
</dbReference>
<gene>
    <name evidence="1" type="ORF">RRG08_062210</name>
</gene>
<dbReference type="Proteomes" id="UP001283361">
    <property type="component" value="Unassembled WGS sequence"/>
</dbReference>
<dbReference type="SUPFAM" id="SSF54637">
    <property type="entry name" value="Thioesterase/thiol ester dehydrase-isomerase"/>
    <property type="match status" value="2"/>
</dbReference>
<sequence length="295" mass="34265">MAALGLNFVRIVNQLKSSRKFVSDKHVKVFSPGGFPYEAFNGKAQVNPWNIVSMVEFSRNASFNKFSSNDKCFLEFDKIYRNYLVFIASQSTKVSPEFYDYSVPKGPLEIHVELDNVGKTSFGLKTSIFHEKIDTPLCENFVQSVFVDLAKRKPSPPPDWWVEKYMQGLRDKPSLRLPRHVVPQEGILWNYQMKVAASDMDNYWHTNWSQYIKFSYNAFIDFAISKHGSGNIARAFRKSKEFSVLYLQESNLNDTLDIQLWRDGDNSNLFKFQFLKKSDVICESQIELYPHDPDE</sequence>
<organism evidence="1 2">
    <name type="scientific">Elysia crispata</name>
    <name type="common">lettuce slug</name>
    <dbReference type="NCBI Taxonomy" id="231223"/>
    <lineage>
        <taxon>Eukaryota</taxon>
        <taxon>Metazoa</taxon>
        <taxon>Spiralia</taxon>
        <taxon>Lophotrochozoa</taxon>
        <taxon>Mollusca</taxon>
        <taxon>Gastropoda</taxon>
        <taxon>Heterobranchia</taxon>
        <taxon>Euthyneura</taxon>
        <taxon>Panpulmonata</taxon>
        <taxon>Sacoglossa</taxon>
        <taxon>Placobranchoidea</taxon>
        <taxon>Plakobranchidae</taxon>
        <taxon>Elysia</taxon>
    </lineage>
</organism>
<proteinExistence type="predicted"/>
<dbReference type="Gene3D" id="3.10.129.10">
    <property type="entry name" value="Hotdog Thioesterase"/>
    <property type="match status" value="2"/>
</dbReference>
<name>A0AAE0YAW3_9GAST</name>
<dbReference type="AlphaFoldDB" id="A0AAE0YAW3"/>
<dbReference type="PANTHER" id="PTHR34487">
    <property type="entry name" value="ACYL-ACP THIOESTERASE"/>
    <property type="match status" value="1"/>
</dbReference>